<dbReference type="InterPro" id="IPR052930">
    <property type="entry name" value="TA_antitoxin_MntA"/>
</dbReference>
<dbReference type="Pfam" id="PF18765">
    <property type="entry name" value="Polbeta"/>
    <property type="match status" value="1"/>
</dbReference>
<dbReference type="SUPFAM" id="SSF81301">
    <property type="entry name" value="Nucleotidyltransferase"/>
    <property type="match status" value="1"/>
</dbReference>
<dbReference type="PANTHER" id="PTHR43852">
    <property type="entry name" value="NUCLEOTIDYLTRANSFERASE"/>
    <property type="match status" value="1"/>
</dbReference>
<dbReference type="CDD" id="cd05403">
    <property type="entry name" value="NT_KNTase_like"/>
    <property type="match status" value="1"/>
</dbReference>
<reference evidence="2" key="1">
    <citation type="submission" date="2019-08" db="EMBL/GenBank/DDBJ databases">
        <authorList>
            <person name="Kucharzyk K."/>
            <person name="Murdoch R.W."/>
            <person name="Higgins S."/>
            <person name="Loffler F."/>
        </authorList>
    </citation>
    <scope>NUCLEOTIDE SEQUENCE</scope>
</reference>
<evidence type="ECO:0000259" key="1">
    <source>
        <dbReference type="Pfam" id="PF18765"/>
    </source>
</evidence>
<dbReference type="AlphaFoldDB" id="A0A644WUF4"/>
<dbReference type="InterPro" id="IPR043519">
    <property type="entry name" value="NT_sf"/>
</dbReference>
<evidence type="ECO:0000313" key="2">
    <source>
        <dbReference type="EMBL" id="MPM05684.1"/>
    </source>
</evidence>
<proteinExistence type="predicted"/>
<dbReference type="Gene3D" id="3.30.460.10">
    <property type="entry name" value="Beta Polymerase, domain 2"/>
    <property type="match status" value="1"/>
</dbReference>
<feature type="domain" description="Polymerase beta nucleotidyltransferase" evidence="1">
    <location>
        <begin position="15"/>
        <end position="104"/>
    </location>
</feature>
<comment type="caution">
    <text evidence="2">The sequence shown here is derived from an EMBL/GenBank/DDBJ whole genome shotgun (WGS) entry which is preliminary data.</text>
</comment>
<sequence>MIENIDFNLDKNILKEIIEISEKHPNIKRLVLFGSRARKDNLSKSDIDLAIYLDDNSSNLLDFIYDIENNTTTLLEFDFSNMNEIKDELFIKQVEQEGITIYEKH</sequence>
<dbReference type="EMBL" id="VSSQ01001155">
    <property type="protein sequence ID" value="MPM05684.1"/>
    <property type="molecule type" value="Genomic_DNA"/>
</dbReference>
<gene>
    <name evidence="2" type="ORF">SDC9_51975</name>
</gene>
<organism evidence="2">
    <name type="scientific">bioreactor metagenome</name>
    <dbReference type="NCBI Taxonomy" id="1076179"/>
    <lineage>
        <taxon>unclassified sequences</taxon>
        <taxon>metagenomes</taxon>
        <taxon>ecological metagenomes</taxon>
    </lineage>
</organism>
<name>A0A644WUF4_9ZZZZ</name>
<dbReference type="InterPro" id="IPR041633">
    <property type="entry name" value="Polbeta"/>
</dbReference>
<dbReference type="PANTHER" id="PTHR43852:SF3">
    <property type="entry name" value="NUCLEOTIDYLTRANSFERASE"/>
    <property type="match status" value="1"/>
</dbReference>
<accession>A0A644WUF4</accession>
<protein>
    <recommendedName>
        <fullName evidence="1">Polymerase beta nucleotidyltransferase domain-containing protein</fullName>
    </recommendedName>
</protein>